<dbReference type="OrthoDB" id="9798929at2"/>
<comment type="caution">
    <text evidence="6">The sequence shown here is derived from an EMBL/GenBank/DDBJ whole genome shotgun (WGS) entry which is preliminary data.</text>
</comment>
<dbReference type="EMBL" id="SNYK01000016">
    <property type="protein sequence ID" value="TDQ35352.1"/>
    <property type="molecule type" value="Genomic_DNA"/>
</dbReference>
<sequence>MQVPEGWIKETTGSLCISIVPGRNKPKSFTGEIPWVTTPDITARYIPTKEQELFVSKAEMQECGGKLVPVDSVIMAAVGDLGLVAINSEPVMLNQQLHAFVPKLKITTEFLAYWLSTQQQYMLARASKTTIPYLNKSNCESIPVLVPPLKEQQKIVQILSAWDKAITTTEQLLANSQQQKKALMQQLLTGAHPSKPRLLDDNGQRFSGEWEFKTISQMGKVLSGGTPDTNSAEYWDGSINWLTPTDVTALKSRFVEETARKISSEGVKNSSAKLLPAGSLMVCTRATIGALAISTSEICTNQGFKNIVPGKGFDVNFIYYLLLNNIKEFVRKASGSTFLEISKKDFENVKLLCPELQEQQKIATVLTTADNEITRLQQKLDQLKQEKKALMQQLLTGKRRVKVEEVA</sequence>
<dbReference type="CDD" id="cd17284">
    <property type="entry name" value="RMtype1_S_Cbo7060ORF11580P_TRD2-CR2_like"/>
    <property type="match status" value="1"/>
</dbReference>
<dbReference type="InterPro" id="IPR000055">
    <property type="entry name" value="Restrct_endonuc_typeI_TRD"/>
</dbReference>
<evidence type="ECO:0000256" key="1">
    <source>
        <dbReference type="ARBA" id="ARBA00010923"/>
    </source>
</evidence>
<evidence type="ECO:0000256" key="3">
    <source>
        <dbReference type="ARBA" id="ARBA00023125"/>
    </source>
</evidence>
<evidence type="ECO:0000313" key="7">
    <source>
        <dbReference type="Proteomes" id="UP000294575"/>
    </source>
</evidence>
<dbReference type="Gene3D" id="3.90.220.20">
    <property type="entry name" value="DNA methylase specificity domains"/>
    <property type="match status" value="2"/>
</dbReference>
<dbReference type="Pfam" id="PF01420">
    <property type="entry name" value="Methylase_S"/>
    <property type="match status" value="2"/>
</dbReference>
<feature type="domain" description="Type I restriction modification DNA specificity" evidence="5">
    <location>
        <begin position="26"/>
        <end position="173"/>
    </location>
</feature>
<dbReference type="GO" id="GO:0009307">
    <property type="term" value="P:DNA restriction-modification system"/>
    <property type="evidence" value="ECO:0007669"/>
    <property type="project" value="UniProtKB-KW"/>
</dbReference>
<protein>
    <submittedName>
        <fullName evidence="6">Type I restriction enzyme S subunit</fullName>
    </submittedName>
</protein>
<dbReference type="Gene3D" id="1.10.287.1120">
    <property type="entry name" value="Bipartite methylase S protein"/>
    <property type="match status" value="1"/>
</dbReference>
<evidence type="ECO:0000259" key="5">
    <source>
        <dbReference type="Pfam" id="PF01420"/>
    </source>
</evidence>
<gene>
    <name evidence="6" type="ORF">DFQ45_11642</name>
</gene>
<dbReference type="CDD" id="cd17273">
    <property type="entry name" value="RMtype1_S_EcoJA69PI-TRD1-CR1_like"/>
    <property type="match status" value="1"/>
</dbReference>
<keyword evidence="4" id="KW-0175">Coiled coil</keyword>
<dbReference type="GO" id="GO:0003677">
    <property type="term" value="F:DNA binding"/>
    <property type="evidence" value="ECO:0007669"/>
    <property type="project" value="UniProtKB-KW"/>
</dbReference>
<keyword evidence="7" id="KW-1185">Reference proteome</keyword>
<dbReference type="InterPro" id="IPR052021">
    <property type="entry name" value="Type-I_RS_S_subunit"/>
</dbReference>
<dbReference type="SUPFAM" id="SSF116734">
    <property type="entry name" value="DNA methylase specificity domain"/>
    <property type="match status" value="2"/>
</dbReference>
<keyword evidence="2" id="KW-0680">Restriction system</keyword>
<organism evidence="6 7">
    <name type="scientific">Thiopseudomonas denitrificans</name>
    <dbReference type="NCBI Taxonomy" id="1501432"/>
    <lineage>
        <taxon>Bacteria</taxon>
        <taxon>Pseudomonadati</taxon>
        <taxon>Pseudomonadota</taxon>
        <taxon>Gammaproteobacteria</taxon>
        <taxon>Pseudomonadales</taxon>
        <taxon>Pseudomonadaceae</taxon>
        <taxon>Thiopseudomonas</taxon>
    </lineage>
</organism>
<dbReference type="Proteomes" id="UP000294575">
    <property type="component" value="Unassembled WGS sequence"/>
</dbReference>
<feature type="coiled-coil region" evidence="4">
    <location>
        <begin position="366"/>
        <end position="400"/>
    </location>
</feature>
<reference evidence="6 7" key="1">
    <citation type="submission" date="2019-03" db="EMBL/GenBank/DDBJ databases">
        <title>Genomic Encyclopedia of Type Strains, Phase IV (KMG-IV): sequencing the most valuable type-strain genomes for metagenomic binning, comparative biology and taxonomic classification.</title>
        <authorList>
            <person name="Goeker M."/>
        </authorList>
    </citation>
    <scope>NUCLEOTIDE SEQUENCE [LARGE SCALE GENOMIC DNA]</scope>
    <source>
        <strain evidence="6 7">DSM 28679</strain>
    </source>
</reference>
<dbReference type="AlphaFoldDB" id="A0A4R6TRN5"/>
<evidence type="ECO:0000256" key="4">
    <source>
        <dbReference type="SAM" id="Coils"/>
    </source>
</evidence>
<feature type="domain" description="Type I restriction modification DNA specificity" evidence="5">
    <location>
        <begin position="209"/>
        <end position="385"/>
    </location>
</feature>
<dbReference type="PANTHER" id="PTHR30408:SF12">
    <property type="entry name" value="TYPE I RESTRICTION ENZYME MJAVIII SPECIFICITY SUBUNIT"/>
    <property type="match status" value="1"/>
</dbReference>
<keyword evidence="3" id="KW-0238">DNA-binding</keyword>
<evidence type="ECO:0000256" key="2">
    <source>
        <dbReference type="ARBA" id="ARBA00022747"/>
    </source>
</evidence>
<dbReference type="PANTHER" id="PTHR30408">
    <property type="entry name" value="TYPE-1 RESTRICTION ENZYME ECOKI SPECIFICITY PROTEIN"/>
    <property type="match status" value="1"/>
</dbReference>
<name>A0A4R6TRN5_9GAMM</name>
<proteinExistence type="inferred from homology"/>
<evidence type="ECO:0000313" key="6">
    <source>
        <dbReference type="EMBL" id="TDQ35352.1"/>
    </source>
</evidence>
<comment type="similarity">
    <text evidence="1">Belongs to the type-I restriction system S methylase family.</text>
</comment>
<dbReference type="RefSeq" id="WP_101495606.1">
    <property type="nucleotide sequence ID" value="NZ_LNJZ01000002.1"/>
</dbReference>
<accession>A0A4R6TRN5</accession>
<dbReference type="InterPro" id="IPR044946">
    <property type="entry name" value="Restrct_endonuc_typeI_TRD_sf"/>
</dbReference>